<dbReference type="OrthoDB" id="27002at2"/>
<evidence type="ECO:0000256" key="5">
    <source>
        <dbReference type="ARBA" id="ARBA00023277"/>
    </source>
</evidence>
<reference evidence="10" key="1">
    <citation type="submission" date="2016-10" db="EMBL/GenBank/DDBJ databases">
        <authorList>
            <person name="Varghese N."/>
            <person name="Submissions S."/>
        </authorList>
    </citation>
    <scope>NUCLEOTIDE SEQUENCE [LARGE SCALE GENOMIC DNA]</scope>
    <source>
        <strain evidence="10">DSM 16995</strain>
    </source>
</reference>
<dbReference type="EC" id="5.3.1.15" evidence="8"/>
<comment type="catalytic activity">
    <reaction evidence="6">
        <text>D-lyxose = D-xylulose</text>
        <dbReference type="Rhea" id="RHEA:14201"/>
        <dbReference type="ChEBI" id="CHEBI:16789"/>
        <dbReference type="ChEBI" id="CHEBI:17140"/>
        <dbReference type="EC" id="5.3.1.15"/>
    </reaction>
</comment>
<dbReference type="RefSeq" id="WP_092162855.1">
    <property type="nucleotide sequence ID" value="NZ_FNGA01000005.1"/>
</dbReference>
<evidence type="ECO:0000256" key="1">
    <source>
        <dbReference type="ARBA" id="ARBA00001936"/>
    </source>
</evidence>
<organism evidence="9 10">
    <name type="scientific">Maridesulfovibrio ferrireducens</name>
    <dbReference type="NCBI Taxonomy" id="246191"/>
    <lineage>
        <taxon>Bacteria</taxon>
        <taxon>Pseudomonadati</taxon>
        <taxon>Thermodesulfobacteriota</taxon>
        <taxon>Desulfovibrionia</taxon>
        <taxon>Desulfovibrionales</taxon>
        <taxon>Desulfovibrionaceae</taxon>
        <taxon>Maridesulfovibrio</taxon>
    </lineage>
</organism>
<evidence type="ECO:0000256" key="3">
    <source>
        <dbReference type="ARBA" id="ARBA00023211"/>
    </source>
</evidence>
<dbReference type="Pfam" id="PF07385">
    <property type="entry name" value="Lyx_isomer"/>
    <property type="match status" value="1"/>
</dbReference>
<evidence type="ECO:0000313" key="9">
    <source>
        <dbReference type="EMBL" id="SDL52031.1"/>
    </source>
</evidence>
<comment type="cofactor">
    <cofactor evidence="1">
        <name>Mn(2+)</name>
        <dbReference type="ChEBI" id="CHEBI:29035"/>
    </cofactor>
</comment>
<gene>
    <name evidence="9" type="ORF">SAMN05660337_3181</name>
</gene>
<dbReference type="InterPro" id="IPR010864">
    <property type="entry name" value="D-lyxose_isomer"/>
</dbReference>
<keyword evidence="5" id="KW-0119">Carbohydrate metabolism</keyword>
<dbReference type="InterPro" id="IPR011051">
    <property type="entry name" value="RmlC_Cupin_sf"/>
</dbReference>
<evidence type="ECO:0000256" key="7">
    <source>
        <dbReference type="ARBA" id="ARBA00044951"/>
    </source>
</evidence>
<dbReference type="GO" id="GO:0047828">
    <property type="term" value="F:D-lyxose ketol-isomerase activity"/>
    <property type="evidence" value="ECO:0007669"/>
    <property type="project" value="UniProtKB-EC"/>
</dbReference>
<accession>A0A1G9KQQ0</accession>
<dbReference type="EMBL" id="FNGA01000005">
    <property type="protein sequence ID" value="SDL52031.1"/>
    <property type="molecule type" value="Genomic_DNA"/>
</dbReference>
<evidence type="ECO:0000256" key="2">
    <source>
        <dbReference type="ARBA" id="ARBA00022723"/>
    </source>
</evidence>
<dbReference type="CDD" id="cd20309">
    <property type="entry name" value="cupin_EcSI"/>
    <property type="match status" value="1"/>
</dbReference>
<dbReference type="GO" id="GO:0046872">
    <property type="term" value="F:metal ion binding"/>
    <property type="evidence" value="ECO:0007669"/>
    <property type="project" value="UniProtKB-KW"/>
</dbReference>
<dbReference type="Proteomes" id="UP000199053">
    <property type="component" value="Unassembled WGS sequence"/>
</dbReference>
<dbReference type="SUPFAM" id="SSF51182">
    <property type="entry name" value="RmlC-like cupins"/>
    <property type="match status" value="1"/>
</dbReference>
<evidence type="ECO:0000313" key="10">
    <source>
        <dbReference type="Proteomes" id="UP000199053"/>
    </source>
</evidence>
<dbReference type="STRING" id="246191.SAMN05660337_3181"/>
<evidence type="ECO:0000256" key="6">
    <source>
        <dbReference type="ARBA" id="ARBA00044907"/>
    </source>
</evidence>
<keyword evidence="4" id="KW-0413">Isomerase</keyword>
<name>A0A1G9KQQ0_9BACT</name>
<keyword evidence="2" id="KW-0479">Metal-binding</keyword>
<sequence length="223" mass="25298">MKRSEINGLITKAKEFYSKHHFSLPKWAFWEPEDWKGTGDSEVVRNLLGWDLTDYGKGDFDKLGLILFTIRNGNLKAGDAKPYAEKIMILREGQICPMHFHWSKREDIINRAGGNLIIKLYGSDENEAMSDKPLDVSVDGFIRTVEPGGEIVLEPGESICLEPGMYHSFYCEKGAGDVMVGEVSAVNDDNSDNRFHEPLPRFPEVEEDEAPIHLLVNDYTKYI</sequence>
<dbReference type="Gene3D" id="2.60.120.10">
    <property type="entry name" value="Jelly Rolls"/>
    <property type="match status" value="1"/>
</dbReference>
<evidence type="ECO:0000256" key="8">
    <source>
        <dbReference type="ARBA" id="ARBA00044972"/>
    </source>
</evidence>
<proteinExistence type="inferred from homology"/>
<comment type="similarity">
    <text evidence="7">Belongs to the D-lyxose ketol-isomerase family.</text>
</comment>
<protein>
    <recommendedName>
        <fullName evidence="8">D-lyxose ketol-isomerase</fullName>
        <ecNumber evidence="8">5.3.1.15</ecNumber>
    </recommendedName>
</protein>
<dbReference type="AlphaFoldDB" id="A0A1G9KQQ0"/>
<evidence type="ECO:0000256" key="4">
    <source>
        <dbReference type="ARBA" id="ARBA00023235"/>
    </source>
</evidence>
<dbReference type="InterPro" id="IPR047581">
    <property type="entry name" value="EcSI_cupin"/>
</dbReference>
<keyword evidence="10" id="KW-1185">Reference proteome</keyword>
<dbReference type="InterPro" id="IPR014710">
    <property type="entry name" value="RmlC-like_jellyroll"/>
</dbReference>
<keyword evidence="3" id="KW-0464">Manganese</keyword>